<evidence type="ECO:0000313" key="3">
    <source>
        <dbReference type="Proteomes" id="UP000799771"/>
    </source>
</evidence>
<dbReference type="OrthoDB" id="2687452at2759"/>
<protein>
    <recommendedName>
        <fullName evidence="1">C2H2-type domain-containing protein</fullName>
    </recommendedName>
</protein>
<name>A0A6A6AAW7_9PLEO</name>
<sequence length="107" mass="11836">TNRITKHRSTTAATRRAPQHVPIGVILSNGNACDDIYECSISACAGRTFGRLAELKRHHQSKHEGLAGHKARFWCPVDGCESRSMADDGKAFPRKDKMMDHLAKVHA</sequence>
<dbReference type="GeneID" id="54403264"/>
<feature type="non-terminal residue" evidence="2">
    <location>
        <position position="107"/>
    </location>
</feature>
<feature type="non-terminal residue" evidence="2">
    <location>
        <position position="1"/>
    </location>
</feature>
<reference evidence="2" key="1">
    <citation type="journal article" date="2020" name="Stud. Mycol.">
        <title>101 Dothideomycetes genomes: a test case for predicting lifestyles and emergence of pathogens.</title>
        <authorList>
            <person name="Haridas S."/>
            <person name="Albert R."/>
            <person name="Binder M."/>
            <person name="Bloem J."/>
            <person name="Labutti K."/>
            <person name="Salamov A."/>
            <person name="Andreopoulos B."/>
            <person name="Baker S."/>
            <person name="Barry K."/>
            <person name="Bills G."/>
            <person name="Bluhm B."/>
            <person name="Cannon C."/>
            <person name="Castanera R."/>
            <person name="Culley D."/>
            <person name="Daum C."/>
            <person name="Ezra D."/>
            <person name="Gonzalez J."/>
            <person name="Henrissat B."/>
            <person name="Kuo A."/>
            <person name="Liang C."/>
            <person name="Lipzen A."/>
            <person name="Lutzoni F."/>
            <person name="Magnuson J."/>
            <person name="Mondo S."/>
            <person name="Nolan M."/>
            <person name="Ohm R."/>
            <person name="Pangilinan J."/>
            <person name="Park H.-J."/>
            <person name="Ramirez L."/>
            <person name="Alfaro M."/>
            <person name="Sun H."/>
            <person name="Tritt A."/>
            <person name="Yoshinaga Y."/>
            <person name="Zwiers L.-H."/>
            <person name="Turgeon B."/>
            <person name="Goodwin S."/>
            <person name="Spatafora J."/>
            <person name="Crous P."/>
            <person name="Grigoriev I."/>
        </authorList>
    </citation>
    <scope>NUCLEOTIDE SEQUENCE</scope>
    <source>
        <strain evidence="2">CBS 119687</strain>
    </source>
</reference>
<evidence type="ECO:0000313" key="2">
    <source>
        <dbReference type="EMBL" id="KAF2128018.1"/>
    </source>
</evidence>
<evidence type="ECO:0000259" key="1">
    <source>
        <dbReference type="SMART" id="SM00355"/>
    </source>
</evidence>
<feature type="domain" description="C2H2-type" evidence="1">
    <location>
        <begin position="37"/>
        <end position="63"/>
    </location>
</feature>
<dbReference type="Gene3D" id="3.30.160.60">
    <property type="entry name" value="Classic Zinc Finger"/>
    <property type="match status" value="1"/>
</dbReference>
<organism evidence="2 3">
    <name type="scientific">Dothidotthia symphoricarpi CBS 119687</name>
    <dbReference type="NCBI Taxonomy" id="1392245"/>
    <lineage>
        <taxon>Eukaryota</taxon>
        <taxon>Fungi</taxon>
        <taxon>Dikarya</taxon>
        <taxon>Ascomycota</taxon>
        <taxon>Pezizomycotina</taxon>
        <taxon>Dothideomycetes</taxon>
        <taxon>Pleosporomycetidae</taxon>
        <taxon>Pleosporales</taxon>
        <taxon>Dothidotthiaceae</taxon>
        <taxon>Dothidotthia</taxon>
    </lineage>
</organism>
<dbReference type="Proteomes" id="UP000799771">
    <property type="component" value="Unassembled WGS sequence"/>
</dbReference>
<dbReference type="RefSeq" id="XP_033522407.1">
    <property type="nucleotide sequence ID" value="XM_033662832.1"/>
</dbReference>
<accession>A0A6A6AAW7</accession>
<dbReference type="AlphaFoldDB" id="A0A6A6AAW7"/>
<dbReference type="InterPro" id="IPR013087">
    <property type="entry name" value="Znf_C2H2_type"/>
</dbReference>
<dbReference type="SMART" id="SM00355">
    <property type="entry name" value="ZnF_C2H2"/>
    <property type="match status" value="2"/>
</dbReference>
<keyword evidence="3" id="KW-1185">Reference proteome</keyword>
<proteinExistence type="predicted"/>
<dbReference type="EMBL" id="ML977509">
    <property type="protein sequence ID" value="KAF2128018.1"/>
    <property type="molecule type" value="Genomic_DNA"/>
</dbReference>
<feature type="domain" description="C2H2-type" evidence="1">
    <location>
        <begin position="73"/>
        <end position="106"/>
    </location>
</feature>
<gene>
    <name evidence="2" type="ORF">P153DRAFT_261112</name>
</gene>